<name>S6EMY6_9CLOT</name>
<evidence type="ECO:0000256" key="10">
    <source>
        <dbReference type="ARBA" id="ARBA00049406"/>
    </source>
</evidence>
<protein>
    <recommendedName>
        <fullName evidence="11">L-serine deaminase</fullName>
    </recommendedName>
</protein>
<dbReference type="CDD" id="cd04903">
    <property type="entry name" value="ACT_LSD"/>
    <property type="match status" value="1"/>
</dbReference>
<dbReference type="RefSeq" id="WP_021876495.1">
    <property type="nucleotide sequence ID" value="NZ_CBML010000006.1"/>
</dbReference>
<dbReference type="Pfam" id="PF03315">
    <property type="entry name" value="SDH_beta"/>
    <property type="match status" value="1"/>
</dbReference>
<evidence type="ECO:0000313" key="14">
    <source>
        <dbReference type="EMBL" id="SLK21762.1"/>
    </source>
</evidence>
<dbReference type="InterPro" id="IPR045865">
    <property type="entry name" value="ACT-like_dom_sf"/>
</dbReference>
<keyword evidence="6 11" id="KW-0479">Metal-binding</keyword>
<keyword evidence="7 11" id="KW-0408">Iron</keyword>
<evidence type="ECO:0000256" key="5">
    <source>
        <dbReference type="ARBA" id="ARBA00022485"/>
    </source>
</evidence>
<dbReference type="Pfam" id="PF01842">
    <property type="entry name" value="ACT"/>
    <property type="match status" value="1"/>
</dbReference>
<comment type="similarity">
    <text evidence="3 11 12">Belongs to the iron-sulfur dependent L-serine dehydratase family.</text>
</comment>
<dbReference type="SUPFAM" id="SSF55021">
    <property type="entry name" value="ACT-like"/>
    <property type="match status" value="1"/>
</dbReference>
<dbReference type="PANTHER" id="PTHR30182">
    <property type="entry name" value="L-SERINE DEHYDRATASE"/>
    <property type="match status" value="1"/>
</dbReference>
<dbReference type="InterPro" id="IPR002912">
    <property type="entry name" value="ACT_dom"/>
</dbReference>
<dbReference type="FunFam" id="3.30.70.260:FF:000008">
    <property type="entry name" value="D-3-phosphoglycerate dehydrogenase, chloroplastic"/>
    <property type="match status" value="1"/>
</dbReference>
<dbReference type="InterPro" id="IPR004643">
    <property type="entry name" value="Fe-S_L-Ser_bsu"/>
</dbReference>
<dbReference type="NCBIfam" id="TIGR00719">
    <property type="entry name" value="sda_beta"/>
    <property type="match status" value="1"/>
</dbReference>
<evidence type="ECO:0000256" key="6">
    <source>
        <dbReference type="ARBA" id="ARBA00022723"/>
    </source>
</evidence>
<evidence type="ECO:0000256" key="12">
    <source>
        <dbReference type="RuleBase" id="RU366059"/>
    </source>
</evidence>
<dbReference type="STRING" id="1351755.CCH01_21960"/>
<dbReference type="InterPro" id="IPR005131">
    <property type="entry name" value="Ser_deHydtase_bsu"/>
</dbReference>
<keyword evidence="15" id="KW-1185">Reference proteome</keyword>
<evidence type="ECO:0000256" key="11">
    <source>
        <dbReference type="PIRNR" id="PIRNR036692"/>
    </source>
</evidence>
<evidence type="ECO:0000256" key="1">
    <source>
        <dbReference type="ARBA" id="ARBA00001966"/>
    </source>
</evidence>
<organism evidence="14 15">
    <name type="scientific">Clostridium chauvoei JF4335</name>
    <dbReference type="NCBI Taxonomy" id="1351755"/>
    <lineage>
        <taxon>Bacteria</taxon>
        <taxon>Bacillati</taxon>
        <taxon>Bacillota</taxon>
        <taxon>Clostridia</taxon>
        <taxon>Eubacteriales</taxon>
        <taxon>Clostridiaceae</taxon>
        <taxon>Clostridium</taxon>
    </lineage>
</organism>
<evidence type="ECO:0000256" key="2">
    <source>
        <dbReference type="ARBA" id="ARBA00004742"/>
    </source>
</evidence>
<dbReference type="SUPFAM" id="SSF143548">
    <property type="entry name" value="Serine metabolism enzymes domain"/>
    <property type="match status" value="1"/>
</dbReference>
<gene>
    <name evidence="14" type="ORF">CCH01_21960</name>
</gene>
<keyword evidence="4 11" id="KW-0312">Gluconeogenesis</keyword>
<keyword evidence="8 11" id="KW-0411">Iron-sulfur</keyword>
<dbReference type="GeneID" id="66302508"/>
<comment type="cofactor">
    <cofactor evidence="1 12">
        <name>[4Fe-4S] cluster</name>
        <dbReference type="ChEBI" id="CHEBI:49883"/>
    </cofactor>
</comment>
<dbReference type="PANTHER" id="PTHR30182:SF12">
    <property type="entry name" value="L-SERINE DEHYDRATASE, BETA CHAIN-RELATED"/>
    <property type="match status" value="1"/>
</dbReference>
<accession>S6EMY6</accession>
<keyword evidence="9 11" id="KW-0456">Lyase</keyword>
<dbReference type="AlphaFoldDB" id="S6EMY6"/>
<evidence type="ECO:0000256" key="4">
    <source>
        <dbReference type="ARBA" id="ARBA00022432"/>
    </source>
</evidence>
<dbReference type="GO" id="GO:0006094">
    <property type="term" value="P:gluconeogenesis"/>
    <property type="evidence" value="ECO:0007669"/>
    <property type="project" value="UniProtKB-UniRule"/>
</dbReference>
<dbReference type="GO" id="GO:0003941">
    <property type="term" value="F:L-serine ammonia-lyase activity"/>
    <property type="evidence" value="ECO:0007669"/>
    <property type="project" value="UniProtKB-UniRule"/>
</dbReference>
<feature type="domain" description="ACT" evidence="13">
    <location>
        <begin position="149"/>
        <end position="224"/>
    </location>
</feature>
<evidence type="ECO:0000256" key="7">
    <source>
        <dbReference type="ARBA" id="ARBA00023004"/>
    </source>
</evidence>
<evidence type="ECO:0000313" key="15">
    <source>
        <dbReference type="Proteomes" id="UP000190476"/>
    </source>
</evidence>
<evidence type="ECO:0000259" key="13">
    <source>
        <dbReference type="PROSITE" id="PS51671"/>
    </source>
</evidence>
<dbReference type="InterPro" id="IPR029009">
    <property type="entry name" value="ASB_dom_sf"/>
</dbReference>
<dbReference type="GO" id="GO:0051539">
    <property type="term" value="F:4 iron, 4 sulfur cluster binding"/>
    <property type="evidence" value="ECO:0007669"/>
    <property type="project" value="UniProtKB-UniRule"/>
</dbReference>
<dbReference type="Proteomes" id="UP000190476">
    <property type="component" value="Chromosome I"/>
</dbReference>
<evidence type="ECO:0000256" key="9">
    <source>
        <dbReference type="ARBA" id="ARBA00023239"/>
    </source>
</evidence>
<dbReference type="Gene3D" id="3.30.1330.90">
    <property type="entry name" value="D-3-phosphoglycerate dehydrogenase, domain 3"/>
    <property type="match status" value="1"/>
</dbReference>
<dbReference type="Gene3D" id="3.30.70.260">
    <property type="match status" value="1"/>
</dbReference>
<proteinExistence type="inferred from homology"/>
<comment type="catalytic activity">
    <reaction evidence="10 11 12">
        <text>L-serine = pyruvate + NH4(+)</text>
        <dbReference type="Rhea" id="RHEA:19169"/>
        <dbReference type="ChEBI" id="CHEBI:15361"/>
        <dbReference type="ChEBI" id="CHEBI:28938"/>
        <dbReference type="ChEBI" id="CHEBI:33384"/>
        <dbReference type="EC" id="4.3.1.17"/>
    </reaction>
</comment>
<dbReference type="PROSITE" id="PS51671">
    <property type="entry name" value="ACT"/>
    <property type="match status" value="1"/>
</dbReference>
<keyword evidence="5 11" id="KW-0004">4Fe-4S</keyword>
<sequence>MKDVGVFDIMGPIMIGPSSSHTAGAARLGKIARAVSEGDIKEVKFLLHGSFGKTYKGHGTDRALVAGILGMEPSDIRLRDAIDIAEAQGIKVSFEEFDLGDAHPNTVKILITGKTGNNYEVIGSSIGGGSIQVSEVNGNNVEFTGAYPTLIISHMDIPGAVSKVTAILYKDDINIAFMKVFRSQKGKEATMVFEVDHSMPKEMIEEIKQIDSIKKVIMINPAKDGE</sequence>
<dbReference type="GO" id="GO:0046872">
    <property type="term" value="F:metal ion binding"/>
    <property type="evidence" value="ECO:0007669"/>
    <property type="project" value="UniProtKB-UniRule"/>
</dbReference>
<dbReference type="InterPro" id="IPR051318">
    <property type="entry name" value="Fe-S_L-Ser"/>
</dbReference>
<evidence type="ECO:0000256" key="3">
    <source>
        <dbReference type="ARBA" id="ARBA00008636"/>
    </source>
</evidence>
<dbReference type="OrthoDB" id="9813137at2"/>
<dbReference type="EMBL" id="LT799839">
    <property type="protein sequence ID" value="SLK21762.1"/>
    <property type="molecule type" value="Genomic_DNA"/>
</dbReference>
<reference evidence="15" key="1">
    <citation type="submission" date="2017-03" db="EMBL/GenBank/DDBJ databases">
        <authorList>
            <person name="Falquet L."/>
            <person name="Falquet L."/>
        </authorList>
    </citation>
    <scope>NUCLEOTIDE SEQUENCE [LARGE SCALE GENOMIC DNA]</scope>
</reference>
<dbReference type="UniPathway" id="UPA00138"/>
<dbReference type="PIRSF" id="PIRSF036692">
    <property type="entry name" value="SDH_B"/>
    <property type="match status" value="1"/>
</dbReference>
<evidence type="ECO:0000256" key="8">
    <source>
        <dbReference type="ARBA" id="ARBA00023014"/>
    </source>
</evidence>
<comment type="pathway">
    <text evidence="2 11">Carbohydrate biosynthesis; gluconeogenesis.</text>
</comment>